<accession>A0AAD8E5D6</accession>
<evidence type="ECO:0000256" key="6">
    <source>
        <dbReference type="ARBA" id="ARBA00022958"/>
    </source>
</evidence>
<comment type="subcellular location">
    <subcellularLocation>
        <location evidence="1">Membrane</location>
        <topology evidence="1">Multi-pass membrane protein</topology>
    </subcellularLocation>
</comment>
<keyword evidence="15" id="KW-1185">Reference proteome</keyword>
<evidence type="ECO:0000256" key="5">
    <source>
        <dbReference type="ARBA" id="ARBA00022826"/>
    </source>
</evidence>
<evidence type="ECO:0000256" key="3">
    <source>
        <dbReference type="ARBA" id="ARBA00022538"/>
    </source>
</evidence>
<evidence type="ECO:0000256" key="8">
    <source>
        <dbReference type="ARBA" id="ARBA00023065"/>
    </source>
</evidence>
<dbReference type="InterPro" id="IPR047871">
    <property type="entry name" value="K_chnl_Slo-like"/>
</dbReference>
<evidence type="ECO:0000313" key="15">
    <source>
        <dbReference type="Proteomes" id="UP001233999"/>
    </source>
</evidence>
<keyword evidence="6" id="KW-0630">Potassium</keyword>
<dbReference type="Pfam" id="PF21014">
    <property type="entry name" value="Slowpoke_C"/>
    <property type="match status" value="1"/>
</dbReference>
<proteinExistence type="predicted"/>
<organism evidence="14 15">
    <name type="scientific">Diploptera punctata</name>
    <name type="common">Pacific beetle cockroach</name>
    <dbReference type="NCBI Taxonomy" id="6984"/>
    <lineage>
        <taxon>Eukaryota</taxon>
        <taxon>Metazoa</taxon>
        <taxon>Ecdysozoa</taxon>
        <taxon>Arthropoda</taxon>
        <taxon>Hexapoda</taxon>
        <taxon>Insecta</taxon>
        <taxon>Pterygota</taxon>
        <taxon>Neoptera</taxon>
        <taxon>Polyneoptera</taxon>
        <taxon>Dictyoptera</taxon>
        <taxon>Blattodea</taxon>
        <taxon>Blaberoidea</taxon>
        <taxon>Blaberidae</taxon>
        <taxon>Diplopterinae</taxon>
        <taxon>Diploptera</taxon>
    </lineage>
</organism>
<evidence type="ECO:0008006" key="16">
    <source>
        <dbReference type="Google" id="ProtNLM"/>
    </source>
</evidence>
<dbReference type="InterPro" id="IPR003148">
    <property type="entry name" value="RCK_N"/>
</dbReference>
<gene>
    <name evidence="14" type="ORF">L9F63_025221</name>
</gene>
<evidence type="ECO:0000256" key="2">
    <source>
        <dbReference type="ARBA" id="ARBA00022448"/>
    </source>
</evidence>
<name>A0AAD8E5D6_DIPPU</name>
<keyword evidence="9" id="KW-0472">Membrane</keyword>
<dbReference type="Proteomes" id="UP001233999">
    <property type="component" value="Unassembled WGS sequence"/>
</dbReference>
<evidence type="ECO:0000256" key="4">
    <source>
        <dbReference type="ARBA" id="ARBA00022692"/>
    </source>
</evidence>
<sequence length="422" mass="46609">MHNAEKLWPTSRGSGGNSMNNNGGLQVGIADDQAKDFDFEKTEMKYDSTGMFHWGPAKSLEECILDRNQAAMTVLNGHVVVCLFADPDSPLIGLRNLVMPLRASNFHYHELKHVVIVGSVDYIRREWKMLQNLPKISVLNGSPLRRDRSKGCERQSMRYVCHYFKTAAGEQDNLTPVGSPIVLQRRGSVYGANVPMITELVNDSNVQFLDQDDDDDPDTELYLTQPFACGTAFAVSVLDSLMSTTYFNQNALTLIRSLITGGATPELELILAEGAGLRGGYSTADSLSNRDRCRVGQISLYDGPLAQFGEAGKYGDLFVAALKSYGMLCIGLYRFRDTSSSCDASSKRYVITNPPDDFSLLPTDQVFVLMQFDPGLEYKPNRGTRVRNNNIIPSIQAGDVGVTSFDQLIIKRLLDVVSVSNL</sequence>
<reference evidence="14" key="2">
    <citation type="submission" date="2023-05" db="EMBL/GenBank/DDBJ databases">
        <authorList>
            <person name="Fouks B."/>
        </authorList>
    </citation>
    <scope>NUCLEOTIDE SEQUENCE</scope>
    <source>
        <strain evidence="14">Stay&amp;Tobe</strain>
        <tissue evidence="14">Testes</tissue>
    </source>
</reference>
<feature type="region of interest" description="Disordered" evidence="11">
    <location>
        <begin position="1"/>
        <end position="24"/>
    </location>
</feature>
<keyword evidence="5" id="KW-0631">Potassium channel</keyword>
<evidence type="ECO:0000256" key="7">
    <source>
        <dbReference type="ARBA" id="ARBA00022989"/>
    </source>
</evidence>
<evidence type="ECO:0000259" key="12">
    <source>
        <dbReference type="Pfam" id="PF21014"/>
    </source>
</evidence>
<evidence type="ECO:0000256" key="9">
    <source>
        <dbReference type="ARBA" id="ARBA00023136"/>
    </source>
</evidence>
<protein>
    <recommendedName>
        <fullName evidence="16">Calcium-activated potassium channel slowpoke</fullName>
    </recommendedName>
</protein>
<dbReference type="Pfam" id="PF22614">
    <property type="entry name" value="Slo-like_RCK"/>
    <property type="match status" value="1"/>
</dbReference>
<dbReference type="PANTHER" id="PTHR10027:SF33">
    <property type="entry name" value="CALCIUM-ACTIVATED POTASSIUM CHANNEL SUBUNIT ALPHA-1-RELATED"/>
    <property type="match status" value="1"/>
</dbReference>
<evidence type="ECO:0000256" key="1">
    <source>
        <dbReference type="ARBA" id="ARBA00004141"/>
    </source>
</evidence>
<dbReference type="GO" id="GO:0045211">
    <property type="term" value="C:postsynaptic membrane"/>
    <property type="evidence" value="ECO:0007669"/>
    <property type="project" value="TreeGrafter"/>
</dbReference>
<evidence type="ECO:0000259" key="13">
    <source>
        <dbReference type="Pfam" id="PF22614"/>
    </source>
</evidence>
<reference evidence="14" key="1">
    <citation type="journal article" date="2023" name="IScience">
        <title>Live-bearing cockroach genome reveals convergent evolutionary mechanisms linked to viviparity in insects and beyond.</title>
        <authorList>
            <person name="Fouks B."/>
            <person name="Harrison M.C."/>
            <person name="Mikhailova A.A."/>
            <person name="Marchal E."/>
            <person name="English S."/>
            <person name="Carruthers M."/>
            <person name="Jennings E.C."/>
            <person name="Chiamaka E.L."/>
            <person name="Frigard R.A."/>
            <person name="Pippel M."/>
            <person name="Attardo G.M."/>
            <person name="Benoit J.B."/>
            <person name="Bornberg-Bauer E."/>
            <person name="Tobe S.S."/>
        </authorList>
    </citation>
    <scope>NUCLEOTIDE SEQUENCE</scope>
    <source>
        <strain evidence="14">Stay&amp;Tobe</strain>
    </source>
</reference>
<keyword evidence="4" id="KW-0812">Transmembrane</keyword>
<dbReference type="AlphaFoldDB" id="A0AAD8E5D6"/>
<evidence type="ECO:0000256" key="10">
    <source>
        <dbReference type="ARBA" id="ARBA00023303"/>
    </source>
</evidence>
<feature type="non-terminal residue" evidence="14">
    <location>
        <position position="422"/>
    </location>
</feature>
<keyword evidence="7" id="KW-1133">Transmembrane helix</keyword>
<evidence type="ECO:0000256" key="11">
    <source>
        <dbReference type="SAM" id="MobiDB-lite"/>
    </source>
</evidence>
<keyword evidence="10" id="KW-0407">Ion channel</keyword>
<keyword evidence="8" id="KW-0406">Ion transport</keyword>
<dbReference type="EMBL" id="JASPKZ010009222">
    <property type="protein sequence ID" value="KAJ9577918.1"/>
    <property type="molecule type" value="Genomic_DNA"/>
</dbReference>
<feature type="domain" description="Ca2+-activated K+ channel Slowpoke-like C-terminal" evidence="12">
    <location>
        <begin position="251"/>
        <end position="370"/>
    </location>
</feature>
<comment type="caution">
    <text evidence="14">The sequence shown here is derived from an EMBL/GenBank/DDBJ whole genome shotgun (WGS) entry which is preliminary data.</text>
</comment>
<dbReference type="PANTHER" id="PTHR10027">
    <property type="entry name" value="CALCIUM-ACTIVATED POTASSIUM CHANNEL ALPHA CHAIN"/>
    <property type="match status" value="1"/>
</dbReference>
<dbReference type="InterPro" id="IPR048735">
    <property type="entry name" value="Slowpoke-like_C"/>
</dbReference>
<feature type="domain" description="RCK N-terminal" evidence="13">
    <location>
        <begin position="75"/>
        <end position="147"/>
    </location>
</feature>
<keyword evidence="2" id="KW-0813">Transport</keyword>
<keyword evidence="3" id="KW-0633">Potassium transport</keyword>
<dbReference type="GO" id="GO:0060072">
    <property type="term" value="F:large conductance calcium-activated potassium channel activity"/>
    <property type="evidence" value="ECO:0007669"/>
    <property type="project" value="TreeGrafter"/>
</dbReference>
<evidence type="ECO:0000313" key="14">
    <source>
        <dbReference type="EMBL" id="KAJ9577918.1"/>
    </source>
</evidence>